<sequence length="120" mass="13903">MLKRITSLMIFIAVAFGQQSTSGLELEESIIQELAKADAKEDFNSGLKWSALSMVALIGELYLKGMWPLTFAAPIYLIQITPVDNSRLYTLYTKNKKHRMVYYRTAYEKEIRKQRLKYSL</sequence>
<gene>
    <name evidence="1" type="ORF">METZ01_LOCUS325595</name>
</gene>
<evidence type="ECO:0000313" key="1">
    <source>
        <dbReference type="EMBL" id="SVC72741.1"/>
    </source>
</evidence>
<name>A0A382PLC4_9ZZZZ</name>
<dbReference type="AlphaFoldDB" id="A0A382PLC4"/>
<protein>
    <submittedName>
        <fullName evidence="1">Uncharacterized protein</fullName>
    </submittedName>
</protein>
<feature type="non-terminal residue" evidence="1">
    <location>
        <position position="120"/>
    </location>
</feature>
<proteinExistence type="predicted"/>
<reference evidence="1" key="1">
    <citation type="submission" date="2018-05" db="EMBL/GenBank/DDBJ databases">
        <authorList>
            <person name="Lanie J.A."/>
            <person name="Ng W.-L."/>
            <person name="Kazmierczak K.M."/>
            <person name="Andrzejewski T.M."/>
            <person name="Davidsen T.M."/>
            <person name="Wayne K.J."/>
            <person name="Tettelin H."/>
            <person name="Glass J.I."/>
            <person name="Rusch D."/>
            <person name="Podicherti R."/>
            <person name="Tsui H.-C.T."/>
            <person name="Winkler M.E."/>
        </authorList>
    </citation>
    <scope>NUCLEOTIDE SEQUENCE</scope>
</reference>
<organism evidence="1">
    <name type="scientific">marine metagenome</name>
    <dbReference type="NCBI Taxonomy" id="408172"/>
    <lineage>
        <taxon>unclassified sequences</taxon>
        <taxon>metagenomes</taxon>
        <taxon>ecological metagenomes</taxon>
    </lineage>
</organism>
<dbReference type="EMBL" id="UINC01107397">
    <property type="protein sequence ID" value="SVC72741.1"/>
    <property type="molecule type" value="Genomic_DNA"/>
</dbReference>
<accession>A0A382PLC4</accession>